<organism evidence="1">
    <name type="scientific">marine metagenome</name>
    <dbReference type="NCBI Taxonomy" id="408172"/>
    <lineage>
        <taxon>unclassified sequences</taxon>
        <taxon>metagenomes</taxon>
        <taxon>ecological metagenomes</taxon>
    </lineage>
</organism>
<sequence>MSKIGSAWFPLNYDLSVNIYPSLRVGYKKLSTRLITYNRSSGDYILPIVYRGIMAESYFTFWKRFEANFGFSPMYGKAVFMNKKLTASDETLGVESSTTAEITNSAFGFYSWVGMRMYLLSFVSVEGSVGYMYSKFGDKWKAKKGSSNFSGGINMTKPFLRVAAVVGW</sequence>
<dbReference type="EMBL" id="UINC01002149">
    <property type="protein sequence ID" value="SUZ93459.1"/>
    <property type="molecule type" value="Genomic_DNA"/>
</dbReference>
<gene>
    <name evidence="1" type="ORF">METZ01_LOCUS46313</name>
</gene>
<evidence type="ECO:0000313" key="1">
    <source>
        <dbReference type="EMBL" id="SUZ93459.1"/>
    </source>
</evidence>
<proteinExistence type="predicted"/>
<reference evidence="1" key="1">
    <citation type="submission" date="2018-05" db="EMBL/GenBank/DDBJ databases">
        <authorList>
            <person name="Lanie J.A."/>
            <person name="Ng W.-L."/>
            <person name="Kazmierczak K.M."/>
            <person name="Andrzejewski T.M."/>
            <person name="Davidsen T.M."/>
            <person name="Wayne K.J."/>
            <person name="Tettelin H."/>
            <person name="Glass J.I."/>
            <person name="Rusch D."/>
            <person name="Podicherti R."/>
            <person name="Tsui H.-C.T."/>
            <person name="Winkler M.E."/>
        </authorList>
    </citation>
    <scope>NUCLEOTIDE SEQUENCE</scope>
</reference>
<name>A0A381RQW4_9ZZZZ</name>
<accession>A0A381RQW4</accession>
<dbReference type="AlphaFoldDB" id="A0A381RQW4"/>
<protein>
    <submittedName>
        <fullName evidence="1">Uncharacterized protein</fullName>
    </submittedName>
</protein>